<keyword evidence="1" id="KW-0812">Transmembrane</keyword>
<keyword evidence="3" id="KW-1185">Reference proteome</keyword>
<dbReference type="AlphaFoldDB" id="A0A4R4KID5"/>
<proteinExistence type="predicted"/>
<keyword evidence="1" id="KW-1133">Transmembrane helix</keyword>
<dbReference type="InterPro" id="IPR010994">
    <property type="entry name" value="RuvA_2-like"/>
</dbReference>
<keyword evidence="1" id="KW-0472">Membrane</keyword>
<evidence type="ECO:0000313" key="2">
    <source>
        <dbReference type="EMBL" id="TDB67927.1"/>
    </source>
</evidence>
<protein>
    <submittedName>
        <fullName evidence="2">Helix-hairpin-helix domain-containing protein</fullName>
    </submittedName>
</protein>
<dbReference type="EMBL" id="SMJU01000002">
    <property type="protein sequence ID" value="TDB67927.1"/>
    <property type="molecule type" value="Genomic_DNA"/>
</dbReference>
<dbReference type="Pfam" id="PF12836">
    <property type="entry name" value="HHH_3"/>
    <property type="match status" value="3"/>
</dbReference>
<dbReference type="Proteomes" id="UP000295706">
    <property type="component" value="Unassembled WGS sequence"/>
</dbReference>
<sequence length="322" mass="35870">MVRKVLLLLEDFFGISPKESRGALLLIVVSMFCLLLPLGVKHLILARFQDASVPFSIQSLDSAAALLPEPMAAKGKSYGVSQPNSNSPEKAIHLTFFDPNQASVEALMDLGIPRFLALRMDNYRKKGGKFKRPEDVQRIYDFPPALYSQLKPYISIPTSEIDLSTFGSSSEGEVRSEPKAEPAFVKKKGNLIPFDINQADTAQLSQLKGIGPTRAARIIKFRDALGGFHATSQYSELYGMDSLSLSELRRLARVVSPPRQIPINKASAAELARHPYLRNRKLCEVIVRYREQHGPFASPESMKAIHILDENTLRKIAPYLSF</sequence>
<comment type="caution">
    <text evidence="2">The sequence shown here is derived from an EMBL/GenBank/DDBJ whole genome shotgun (WGS) entry which is preliminary data.</text>
</comment>
<accession>A0A4R4KID5</accession>
<organism evidence="2 3">
    <name type="scientific">Arundinibacter roseus</name>
    <dbReference type="NCBI Taxonomy" id="2070510"/>
    <lineage>
        <taxon>Bacteria</taxon>
        <taxon>Pseudomonadati</taxon>
        <taxon>Bacteroidota</taxon>
        <taxon>Cytophagia</taxon>
        <taxon>Cytophagales</taxon>
        <taxon>Spirosomataceae</taxon>
        <taxon>Arundinibacter</taxon>
    </lineage>
</organism>
<gene>
    <name evidence="2" type="ORF">EZE20_03085</name>
</gene>
<evidence type="ECO:0000313" key="3">
    <source>
        <dbReference type="Proteomes" id="UP000295706"/>
    </source>
</evidence>
<reference evidence="2 3" key="1">
    <citation type="submission" date="2019-02" db="EMBL/GenBank/DDBJ databases">
        <title>Arundinibacter roseus gen. nov., sp. nov., a new member of the family Cytophagaceae.</title>
        <authorList>
            <person name="Szuroczki S."/>
            <person name="Khayer B."/>
            <person name="Sproer C."/>
            <person name="Toumi M."/>
            <person name="Szabo A."/>
            <person name="Felfoldi T."/>
            <person name="Schumann P."/>
            <person name="Toth E."/>
        </authorList>
    </citation>
    <scope>NUCLEOTIDE SEQUENCE [LARGE SCALE GENOMIC DNA]</scope>
    <source>
        <strain evidence="2 3">DMA-k-7a</strain>
    </source>
</reference>
<evidence type="ECO:0000256" key="1">
    <source>
        <dbReference type="SAM" id="Phobius"/>
    </source>
</evidence>
<dbReference type="PANTHER" id="PTHR21180">
    <property type="entry name" value="ENDONUCLEASE/EXONUCLEASE/PHOSPHATASE FAMILY DOMAIN-CONTAINING PROTEIN 1"/>
    <property type="match status" value="1"/>
</dbReference>
<dbReference type="Gene3D" id="1.10.150.280">
    <property type="entry name" value="AF1531-like domain"/>
    <property type="match status" value="2"/>
</dbReference>
<dbReference type="PANTHER" id="PTHR21180:SF32">
    <property type="entry name" value="ENDONUCLEASE_EXONUCLEASE_PHOSPHATASE FAMILY DOMAIN-CONTAINING PROTEIN 1"/>
    <property type="match status" value="1"/>
</dbReference>
<dbReference type="RefSeq" id="WP_132114396.1">
    <property type="nucleotide sequence ID" value="NZ_SMJU01000002.1"/>
</dbReference>
<name>A0A4R4KID5_9BACT</name>
<dbReference type="InterPro" id="IPR051675">
    <property type="entry name" value="Endo/Exo/Phosphatase_dom_1"/>
</dbReference>
<dbReference type="OrthoDB" id="981124at2"/>
<feature type="transmembrane region" description="Helical" evidence="1">
    <location>
        <begin position="20"/>
        <end position="40"/>
    </location>
</feature>
<dbReference type="SUPFAM" id="SSF47781">
    <property type="entry name" value="RuvA domain 2-like"/>
    <property type="match status" value="3"/>
</dbReference>